<organism evidence="12 13">
    <name type="scientific">Arachis hypogaea</name>
    <name type="common">Peanut</name>
    <dbReference type="NCBI Taxonomy" id="3818"/>
    <lineage>
        <taxon>Eukaryota</taxon>
        <taxon>Viridiplantae</taxon>
        <taxon>Streptophyta</taxon>
        <taxon>Embryophyta</taxon>
        <taxon>Tracheophyta</taxon>
        <taxon>Spermatophyta</taxon>
        <taxon>Magnoliopsida</taxon>
        <taxon>eudicotyledons</taxon>
        <taxon>Gunneridae</taxon>
        <taxon>Pentapetalae</taxon>
        <taxon>rosids</taxon>
        <taxon>fabids</taxon>
        <taxon>Fabales</taxon>
        <taxon>Fabaceae</taxon>
        <taxon>Papilionoideae</taxon>
        <taxon>50 kb inversion clade</taxon>
        <taxon>dalbergioids sensu lato</taxon>
        <taxon>Dalbergieae</taxon>
        <taxon>Pterocarpus clade</taxon>
        <taxon>Arachis</taxon>
    </lineage>
</organism>
<evidence type="ECO:0000256" key="2">
    <source>
        <dbReference type="ARBA" id="ARBA00022723"/>
    </source>
</evidence>
<reference evidence="12 13" key="1">
    <citation type="submission" date="2019-01" db="EMBL/GenBank/DDBJ databases">
        <title>Sequencing of cultivated peanut Arachis hypogaea provides insights into genome evolution and oil improvement.</title>
        <authorList>
            <person name="Chen X."/>
        </authorList>
    </citation>
    <scope>NUCLEOTIDE SEQUENCE [LARGE SCALE GENOMIC DNA]</scope>
    <source>
        <strain evidence="13">cv. Fuhuasheng</strain>
        <tissue evidence="12">Leaves</tissue>
    </source>
</reference>
<dbReference type="PANTHER" id="PTHR45658">
    <property type="entry name" value="GATA TRANSCRIPTION FACTOR"/>
    <property type="match status" value="1"/>
</dbReference>
<dbReference type="SUPFAM" id="SSF57716">
    <property type="entry name" value="Glucocorticoid receptor-like (DNA-binding domain)"/>
    <property type="match status" value="1"/>
</dbReference>
<evidence type="ECO:0000256" key="1">
    <source>
        <dbReference type="ARBA" id="ARBA00005694"/>
    </source>
</evidence>
<dbReference type="Gene3D" id="3.30.50.10">
    <property type="entry name" value="Erythroid Transcription Factor GATA-1, subunit A"/>
    <property type="match status" value="1"/>
</dbReference>
<dbReference type="InterPro" id="IPR000679">
    <property type="entry name" value="Znf_GATA"/>
</dbReference>
<keyword evidence="4" id="KW-0862">Zinc</keyword>
<evidence type="ECO:0000313" key="12">
    <source>
        <dbReference type="EMBL" id="RYR25913.1"/>
    </source>
</evidence>
<evidence type="ECO:0000256" key="8">
    <source>
        <dbReference type="ARBA" id="ARBA00023163"/>
    </source>
</evidence>
<evidence type="ECO:0000259" key="11">
    <source>
        <dbReference type="PROSITE" id="PS50114"/>
    </source>
</evidence>
<accession>A0A445AHJ2</accession>
<dbReference type="AlphaFoldDB" id="A0A445AHJ2"/>
<keyword evidence="3 10" id="KW-0863">Zinc-finger</keyword>
<keyword evidence="9" id="KW-0539">Nucleus</keyword>
<dbReference type="PROSITE" id="PS50114">
    <property type="entry name" value="GATA_ZN_FINGER_2"/>
    <property type="match status" value="1"/>
</dbReference>
<sequence>MKLTKCPSLIPTRASPSLVLSPSISQSLIPTCSGVSFLSSQFQLLQQLSVTQKVAKLKAFELGMEVLGTVDDLLDFSSDVGEDNDAVVDRRRKGFPCNPECKQPSFNPLAMDDPNYSFSEFAEEELEWLSNKDAFPAVETFVDIPSIQPNMSKHQGTASVLEYRRSIPNNNCTNNITLLNGFDHLKVPVRARSKCRSRPRLAIADVSSHQSWWRLSSREISGVEVIKIPTIGRKCQHCGSEETPQWRSGPLGPKTLCNACGVRFKSGRLVPEYRPATSPTFRHELHSNSHRKIIEMRKQKQMGMV</sequence>
<evidence type="ECO:0000256" key="6">
    <source>
        <dbReference type="ARBA" id="ARBA00023125"/>
    </source>
</evidence>
<keyword evidence="13" id="KW-1185">Reference proteome</keyword>
<dbReference type="GO" id="GO:0006355">
    <property type="term" value="P:regulation of DNA-templated transcription"/>
    <property type="evidence" value="ECO:0007669"/>
    <property type="project" value="InterPro"/>
</dbReference>
<dbReference type="GO" id="GO:0005634">
    <property type="term" value="C:nucleus"/>
    <property type="evidence" value="ECO:0007669"/>
    <property type="project" value="TreeGrafter"/>
</dbReference>
<dbReference type="GO" id="GO:0030154">
    <property type="term" value="P:cell differentiation"/>
    <property type="evidence" value="ECO:0007669"/>
    <property type="project" value="TreeGrafter"/>
</dbReference>
<dbReference type="InterPro" id="IPR013088">
    <property type="entry name" value="Znf_NHR/GATA"/>
</dbReference>
<evidence type="ECO:0000256" key="4">
    <source>
        <dbReference type="ARBA" id="ARBA00022833"/>
    </source>
</evidence>
<comment type="caution">
    <text evidence="12">The sequence shown here is derived from an EMBL/GenBank/DDBJ whole genome shotgun (WGS) entry which is preliminary data.</text>
</comment>
<dbReference type="GO" id="GO:0043565">
    <property type="term" value="F:sequence-specific DNA binding"/>
    <property type="evidence" value="ECO:0007669"/>
    <property type="project" value="InterPro"/>
</dbReference>
<proteinExistence type="inferred from homology"/>
<evidence type="ECO:0000256" key="9">
    <source>
        <dbReference type="ARBA" id="ARBA00023242"/>
    </source>
</evidence>
<keyword evidence="8" id="KW-0804">Transcription</keyword>
<keyword evidence="5" id="KW-0805">Transcription regulation</keyword>
<dbReference type="Proteomes" id="UP000289738">
    <property type="component" value="Chromosome B02"/>
</dbReference>
<dbReference type="Pfam" id="PF00320">
    <property type="entry name" value="GATA"/>
    <property type="match status" value="1"/>
</dbReference>
<dbReference type="SMART" id="SM00401">
    <property type="entry name" value="ZnF_GATA"/>
    <property type="match status" value="1"/>
</dbReference>
<name>A0A445AHJ2_ARAHY</name>
<dbReference type="PANTHER" id="PTHR45658:SF42">
    <property type="entry name" value="GATA TRANSCRIPTION FACTOR 1"/>
    <property type="match status" value="1"/>
</dbReference>
<evidence type="ECO:0000256" key="5">
    <source>
        <dbReference type="ARBA" id="ARBA00023015"/>
    </source>
</evidence>
<evidence type="ECO:0000256" key="3">
    <source>
        <dbReference type="ARBA" id="ARBA00022771"/>
    </source>
</evidence>
<evidence type="ECO:0000256" key="10">
    <source>
        <dbReference type="PROSITE-ProRule" id="PRU00094"/>
    </source>
</evidence>
<keyword evidence="2" id="KW-0479">Metal-binding</keyword>
<dbReference type="PROSITE" id="PS00344">
    <property type="entry name" value="GATA_ZN_FINGER_1"/>
    <property type="match status" value="1"/>
</dbReference>
<evidence type="ECO:0000313" key="13">
    <source>
        <dbReference type="Proteomes" id="UP000289738"/>
    </source>
</evidence>
<protein>
    <recommendedName>
        <fullName evidence="11">GATA-type domain-containing protein</fullName>
    </recommendedName>
</protein>
<keyword evidence="7" id="KW-0010">Activator</keyword>
<dbReference type="STRING" id="3818.A0A445AHJ2"/>
<dbReference type="FunFam" id="3.30.50.10:FF:000018">
    <property type="entry name" value="GATA transcription factor"/>
    <property type="match status" value="1"/>
</dbReference>
<dbReference type="InterPro" id="IPR051140">
    <property type="entry name" value="GATA_TF"/>
</dbReference>
<evidence type="ECO:0000256" key="7">
    <source>
        <dbReference type="ARBA" id="ARBA00023159"/>
    </source>
</evidence>
<dbReference type="CDD" id="cd00202">
    <property type="entry name" value="ZnF_GATA"/>
    <property type="match status" value="1"/>
</dbReference>
<dbReference type="EMBL" id="SDMP01000012">
    <property type="protein sequence ID" value="RYR25913.1"/>
    <property type="molecule type" value="Genomic_DNA"/>
</dbReference>
<feature type="domain" description="GATA-type" evidence="11">
    <location>
        <begin position="229"/>
        <end position="265"/>
    </location>
</feature>
<gene>
    <name evidence="12" type="ORF">Ahy_B02g059947</name>
</gene>
<comment type="similarity">
    <text evidence="1">Belongs to the type IV zinc-finger family. Class A subfamily.</text>
</comment>
<dbReference type="GO" id="GO:0008270">
    <property type="term" value="F:zinc ion binding"/>
    <property type="evidence" value="ECO:0007669"/>
    <property type="project" value="UniProtKB-KW"/>
</dbReference>
<keyword evidence="6" id="KW-0238">DNA-binding</keyword>